<dbReference type="Proteomes" id="UP001054945">
    <property type="component" value="Unassembled WGS sequence"/>
</dbReference>
<dbReference type="EMBL" id="BPLR01008419">
    <property type="protein sequence ID" value="GIY24537.1"/>
    <property type="molecule type" value="Genomic_DNA"/>
</dbReference>
<reference evidence="2 3" key="1">
    <citation type="submission" date="2021-06" db="EMBL/GenBank/DDBJ databases">
        <title>Caerostris extrusa draft genome.</title>
        <authorList>
            <person name="Kono N."/>
            <person name="Arakawa K."/>
        </authorList>
    </citation>
    <scope>NUCLEOTIDE SEQUENCE [LARGE SCALE GENOMIC DNA]</scope>
</reference>
<organism evidence="2 3">
    <name type="scientific">Caerostris extrusa</name>
    <name type="common">Bark spider</name>
    <name type="synonym">Caerostris bankana</name>
    <dbReference type="NCBI Taxonomy" id="172846"/>
    <lineage>
        <taxon>Eukaryota</taxon>
        <taxon>Metazoa</taxon>
        <taxon>Ecdysozoa</taxon>
        <taxon>Arthropoda</taxon>
        <taxon>Chelicerata</taxon>
        <taxon>Arachnida</taxon>
        <taxon>Araneae</taxon>
        <taxon>Araneomorphae</taxon>
        <taxon>Entelegynae</taxon>
        <taxon>Araneoidea</taxon>
        <taxon>Araneidae</taxon>
        <taxon>Caerostris</taxon>
    </lineage>
</organism>
<feature type="compositionally biased region" description="Polar residues" evidence="1">
    <location>
        <begin position="206"/>
        <end position="222"/>
    </location>
</feature>
<dbReference type="SUPFAM" id="SSF48371">
    <property type="entry name" value="ARM repeat"/>
    <property type="match status" value="1"/>
</dbReference>
<sequence>MYQLYKQNVHSDVEGFIPLIMSTISLQPTLHQRNSPNFNREVFVDFMAAQIKTLSFLAYIVRLYQNSVNDHSSELARGMVGLLRLCPQEVAHLRKELLIAARHILATELREKFVGCLEELFDESVLIGTGWTAYESLRPLAFSTLADLVHHVRAHLPLRVLSLAVNVFSKNVHDESLVTTIQTMSCKLLLNLVECIRQRSDRENGNRQQQFTSSNPQLGNQQALGTPQVLSSMQNAAAAHNSGILQRPTAAPLFAANAGSGSAEVKGRSER</sequence>
<dbReference type="AlphaFoldDB" id="A0AAV4RWR8"/>
<gene>
    <name evidence="2" type="primary">TRRAP</name>
    <name evidence="2" type="ORF">CEXT_37341</name>
</gene>
<protein>
    <submittedName>
        <fullName evidence="2">Uncharacterized protein</fullName>
    </submittedName>
</protein>
<evidence type="ECO:0000256" key="1">
    <source>
        <dbReference type="SAM" id="MobiDB-lite"/>
    </source>
</evidence>
<keyword evidence="3" id="KW-1185">Reference proteome</keyword>
<feature type="region of interest" description="Disordered" evidence="1">
    <location>
        <begin position="201"/>
        <end position="222"/>
    </location>
</feature>
<proteinExistence type="predicted"/>
<dbReference type="InterPro" id="IPR046807">
    <property type="entry name" value="Tra1_central"/>
</dbReference>
<accession>A0AAV4RWR8</accession>
<name>A0AAV4RWR8_CAEEX</name>
<evidence type="ECO:0000313" key="2">
    <source>
        <dbReference type="EMBL" id="GIY24537.1"/>
    </source>
</evidence>
<comment type="caution">
    <text evidence="2">The sequence shown here is derived from an EMBL/GenBank/DDBJ whole genome shotgun (WGS) entry which is preliminary data.</text>
</comment>
<dbReference type="InterPro" id="IPR016024">
    <property type="entry name" value="ARM-type_fold"/>
</dbReference>
<evidence type="ECO:0000313" key="3">
    <source>
        <dbReference type="Proteomes" id="UP001054945"/>
    </source>
</evidence>
<dbReference type="Pfam" id="PF20175">
    <property type="entry name" value="Tra1_central"/>
    <property type="match status" value="1"/>
</dbReference>